<feature type="region of interest" description="Disordered" evidence="1">
    <location>
        <begin position="175"/>
        <end position="203"/>
    </location>
</feature>
<dbReference type="Proteomes" id="UP000254807">
    <property type="component" value="Unassembled WGS sequence"/>
</dbReference>
<keyword evidence="3" id="KW-1185">Reference proteome</keyword>
<evidence type="ECO:0000313" key="2">
    <source>
        <dbReference type="EMBL" id="STD82528.1"/>
    </source>
</evidence>
<protein>
    <submittedName>
        <fullName evidence="2">Uncharacterized protein</fullName>
    </submittedName>
</protein>
<gene>
    <name evidence="2" type="ORF">NCTC12360_00957</name>
</gene>
<dbReference type="EMBL" id="UFYW01000001">
    <property type="protein sequence ID" value="STD82528.1"/>
    <property type="molecule type" value="Genomic_DNA"/>
</dbReference>
<evidence type="ECO:0000256" key="1">
    <source>
        <dbReference type="SAM" id="MobiDB-lite"/>
    </source>
</evidence>
<reference evidence="2 3" key="1">
    <citation type="submission" date="2018-06" db="EMBL/GenBank/DDBJ databases">
        <authorList>
            <consortium name="Pathogen Informatics"/>
            <person name="Doyle S."/>
        </authorList>
    </citation>
    <scope>NUCLEOTIDE SEQUENCE [LARGE SCALE GENOMIC DNA]</scope>
    <source>
        <strain evidence="2 3">NCTC12360</strain>
    </source>
</reference>
<organism evidence="2 3">
    <name type="scientific">Enterococcus gallinarum</name>
    <dbReference type="NCBI Taxonomy" id="1353"/>
    <lineage>
        <taxon>Bacteria</taxon>
        <taxon>Bacillati</taxon>
        <taxon>Bacillota</taxon>
        <taxon>Bacilli</taxon>
        <taxon>Lactobacillales</taxon>
        <taxon>Enterococcaceae</taxon>
        <taxon>Enterococcus</taxon>
    </lineage>
</organism>
<name>A0A376H299_ENTGA</name>
<accession>A0A376H299</accession>
<proteinExistence type="predicted"/>
<dbReference type="AlphaFoldDB" id="A0A376H299"/>
<evidence type="ECO:0000313" key="3">
    <source>
        <dbReference type="Proteomes" id="UP000254807"/>
    </source>
</evidence>
<sequence length="203" mass="23922">MTYYDFIMNSLKSKINILSVSINRRQEQLKKVKRFSRLGLQERRTLRQDKKEFSKSLARYKELRIGNPKVTDRYFDNQTEQRRAIQETYKGLSEREAELFQKINQYQPFLPDLNRSDEAVVFARELDYQIGKSIIGSEENKQLKSLFTKIELSFGKEIMNDPNNAHLKKLSLSLNEPNRQPTQSQETPKIQSAPQRSIKMPSM</sequence>
<dbReference type="RefSeq" id="WP_010709817.1">
    <property type="nucleotide sequence ID" value="NZ_JARPZN010000011.1"/>
</dbReference>
<feature type="compositionally biased region" description="Polar residues" evidence="1">
    <location>
        <begin position="175"/>
        <end position="195"/>
    </location>
</feature>